<dbReference type="Gene3D" id="3.40.190.10">
    <property type="entry name" value="Periplasmic binding protein-like II"/>
    <property type="match status" value="2"/>
</dbReference>
<accession>A0A5D0WKU4</accession>
<proteinExistence type="predicted"/>
<dbReference type="Pfam" id="PF00497">
    <property type="entry name" value="SBP_bac_3"/>
    <property type="match status" value="1"/>
</dbReference>
<gene>
    <name evidence="5" type="ORF">FXB42_13000</name>
</gene>
<evidence type="ECO:0000259" key="3">
    <source>
        <dbReference type="SMART" id="SM00062"/>
    </source>
</evidence>
<feature type="signal peptide" evidence="2">
    <location>
        <begin position="1"/>
        <end position="19"/>
    </location>
</feature>
<protein>
    <submittedName>
        <fullName evidence="5">Transporter substrate-binding domain-containing protein</fullName>
    </submittedName>
</protein>
<dbReference type="GO" id="GO:0016020">
    <property type="term" value="C:membrane"/>
    <property type="evidence" value="ECO:0007669"/>
    <property type="project" value="InterPro"/>
</dbReference>
<dbReference type="PANTHER" id="PTHR35936:SF17">
    <property type="entry name" value="ARGININE-BINDING EXTRACELLULAR PROTEIN ARTP"/>
    <property type="match status" value="1"/>
</dbReference>
<organism evidence="5 6">
    <name type="scientific">Acetobacterium wieringae</name>
    <dbReference type="NCBI Taxonomy" id="52694"/>
    <lineage>
        <taxon>Bacteria</taxon>
        <taxon>Bacillati</taxon>
        <taxon>Bacillota</taxon>
        <taxon>Clostridia</taxon>
        <taxon>Eubacteriales</taxon>
        <taxon>Eubacteriaceae</taxon>
        <taxon>Acetobacterium</taxon>
    </lineage>
</organism>
<evidence type="ECO:0000256" key="1">
    <source>
        <dbReference type="ARBA" id="ARBA00022729"/>
    </source>
</evidence>
<dbReference type="EMBL" id="VSLA01000026">
    <property type="protein sequence ID" value="TYC84331.1"/>
    <property type="molecule type" value="Genomic_DNA"/>
</dbReference>
<dbReference type="InterPro" id="IPR001638">
    <property type="entry name" value="Solute-binding_3/MltF_N"/>
</dbReference>
<name>A0A5D0WKU4_9FIRM</name>
<comment type="caution">
    <text evidence="5">The sequence shown here is derived from an EMBL/GenBank/DDBJ whole genome shotgun (WGS) entry which is preliminary data.</text>
</comment>
<dbReference type="Proteomes" id="UP000322619">
    <property type="component" value="Unassembled WGS sequence"/>
</dbReference>
<dbReference type="CDD" id="cd13629">
    <property type="entry name" value="PBP2_Dsm1740"/>
    <property type="match status" value="1"/>
</dbReference>
<feature type="domain" description="Ionotropic glutamate receptor C-terminal" evidence="4">
    <location>
        <begin position="34"/>
        <end position="255"/>
    </location>
</feature>
<feature type="chain" id="PRO_5039181006" evidence="2">
    <location>
        <begin position="20"/>
        <end position="270"/>
    </location>
</feature>
<evidence type="ECO:0000256" key="2">
    <source>
        <dbReference type="SAM" id="SignalP"/>
    </source>
</evidence>
<keyword evidence="1 2" id="KW-0732">Signal</keyword>
<feature type="domain" description="Solute-binding protein family 3/N-terminal" evidence="3">
    <location>
        <begin position="34"/>
        <end position="256"/>
    </location>
</feature>
<dbReference type="AlphaFoldDB" id="A0A5D0WKU4"/>
<dbReference type="SMART" id="SM00062">
    <property type="entry name" value="PBPb"/>
    <property type="match status" value="1"/>
</dbReference>
<evidence type="ECO:0000313" key="5">
    <source>
        <dbReference type="EMBL" id="TYC84331.1"/>
    </source>
</evidence>
<dbReference type="GO" id="GO:0015276">
    <property type="term" value="F:ligand-gated monoatomic ion channel activity"/>
    <property type="evidence" value="ECO:0007669"/>
    <property type="project" value="InterPro"/>
</dbReference>
<dbReference type="PANTHER" id="PTHR35936">
    <property type="entry name" value="MEMBRANE-BOUND LYTIC MUREIN TRANSGLYCOSYLASE F"/>
    <property type="match status" value="1"/>
</dbReference>
<evidence type="ECO:0000313" key="6">
    <source>
        <dbReference type="Proteomes" id="UP000322619"/>
    </source>
</evidence>
<dbReference type="SMART" id="SM00079">
    <property type="entry name" value="PBPe"/>
    <property type="match status" value="1"/>
</dbReference>
<evidence type="ECO:0000259" key="4">
    <source>
        <dbReference type="SMART" id="SM00079"/>
    </source>
</evidence>
<sequence length="270" mass="29608">MKKLGLMIMVLAIAGSLLMGCSTASKGTESEKKMLTVGMELAYPPFETKDEQGNPSGISVDLAYALGEYLGRPVQIENTNWDGLIPSLQTGKVDVVISSMTITDERKDVVDFSVPYAKSYLALLVNKNANINQAEDLNQPGKVVDVKKGTTGNIYATKNLTNATVNALSSETACVTEVTQGKADAFIYDQLTIYRQNKANPDTTKAILIPFQDSESWGIAVNKGNEELLIQIDSFIEEFKAQGGFVELTDKYLKEEKQTFDALGFPWFFD</sequence>
<dbReference type="SUPFAM" id="SSF53850">
    <property type="entry name" value="Periplasmic binding protein-like II"/>
    <property type="match status" value="1"/>
</dbReference>
<reference evidence="5 6" key="1">
    <citation type="submission" date="2019-08" db="EMBL/GenBank/DDBJ databases">
        <title>Isolation and enrichment of carboxydotrophic bacteria from anaerobic sludge for the production of bio-based chemicals from syngas.</title>
        <authorList>
            <person name="Antares A.L."/>
            <person name="Moreira J."/>
            <person name="Diender M."/>
            <person name="Parshina S.N."/>
            <person name="Stams A.J.M."/>
            <person name="Alves M."/>
            <person name="Alves J.I."/>
            <person name="Sousa D.Z."/>
        </authorList>
    </citation>
    <scope>NUCLEOTIDE SEQUENCE [LARGE SCALE GENOMIC DNA]</scope>
    <source>
        <strain evidence="5 6">JM</strain>
    </source>
</reference>
<dbReference type="PROSITE" id="PS51257">
    <property type="entry name" value="PROKAR_LIPOPROTEIN"/>
    <property type="match status" value="1"/>
</dbReference>
<dbReference type="InterPro" id="IPR001320">
    <property type="entry name" value="Iontro_rcpt_C"/>
</dbReference>